<feature type="signal peptide" evidence="1">
    <location>
        <begin position="1"/>
        <end position="19"/>
    </location>
</feature>
<reference evidence="3 4" key="2">
    <citation type="submission" date="2019-02" db="EMBL/GenBank/DDBJ databases">
        <title>Draft Genome Sequences of Six Type Strains of the Genus Massilia.</title>
        <authorList>
            <person name="Miess H."/>
            <person name="Frediansyhah A."/>
            <person name="Gross H."/>
        </authorList>
    </citation>
    <scope>NUCLEOTIDE SEQUENCE [LARGE SCALE GENOMIC DNA]</scope>
    <source>
        <strain evidence="3 4">DSM 17472</strain>
    </source>
</reference>
<dbReference type="AlphaFoldDB" id="A0A411WYI0"/>
<feature type="chain" id="PRO_5044601746" description="Lipoprotein" evidence="1">
    <location>
        <begin position="20"/>
        <end position="194"/>
    </location>
</feature>
<keyword evidence="1" id="KW-0732">Signal</keyword>
<name>A0A411WYI0_9BURK</name>
<evidence type="ECO:0000313" key="4">
    <source>
        <dbReference type="Proteomes" id="UP000292307"/>
    </source>
</evidence>
<sequence>MTKASGLFCLLLVAAPLHGAETPARPDLREELLRMRAEDQRARGVGGVMDPQAMGRVDAANTARLKEIVAQVGWPTISLVGGDAAGAAWLLAQHADQDRAFQVDVLARIEKLLDSGEATRKEYAYLYDRVHEPQRYGTQGTCLDSTRWVPRPIENERDVDERRAEVGLPTMAEYIAIVSRICGEYAVPAPRTGK</sequence>
<dbReference type="Proteomes" id="UP000292307">
    <property type="component" value="Chromosome"/>
</dbReference>
<dbReference type="EMBL" id="BMWV01000004">
    <property type="protein sequence ID" value="GGY40029.1"/>
    <property type="molecule type" value="Genomic_DNA"/>
</dbReference>
<evidence type="ECO:0000313" key="5">
    <source>
        <dbReference type="Proteomes" id="UP000628442"/>
    </source>
</evidence>
<evidence type="ECO:0000313" key="3">
    <source>
        <dbReference type="EMBL" id="QBI01745.1"/>
    </source>
</evidence>
<dbReference type="InterPro" id="IPR046732">
    <property type="entry name" value="DUF6624"/>
</dbReference>
<organism evidence="2 5">
    <name type="scientific">Pseudoduganella albidiflava</name>
    <dbReference type="NCBI Taxonomy" id="321983"/>
    <lineage>
        <taxon>Bacteria</taxon>
        <taxon>Pseudomonadati</taxon>
        <taxon>Pseudomonadota</taxon>
        <taxon>Betaproteobacteria</taxon>
        <taxon>Burkholderiales</taxon>
        <taxon>Oxalobacteraceae</taxon>
        <taxon>Telluria group</taxon>
        <taxon>Pseudoduganella</taxon>
    </lineage>
</organism>
<dbReference type="Pfam" id="PF20329">
    <property type="entry name" value="DUF6624"/>
    <property type="match status" value="1"/>
</dbReference>
<evidence type="ECO:0000313" key="2">
    <source>
        <dbReference type="EMBL" id="GGY40029.1"/>
    </source>
</evidence>
<reference evidence="2" key="1">
    <citation type="journal article" date="2014" name="Int. J. Syst. Evol. Microbiol.">
        <title>Complete genome sequence of Corynebacterium casei LMG S-19264T (=DSM 44701T), isolated from a smear-ripened cheese.</title>
        <authorList>
            <consortium name="US DOE Joint Genome Institute (JGI-PGF)"/>
            <person name="Walter F."/>
            <person name="Albersmeier A."/>
            <person name="Kalinowski J."/>
            <person name="Ruckert C."/>
        </authorList>
    </citation>
    <scope>NUCLEOTIDE SEQUENCE</scope>
    <source>
        <strain evidence="2">KCTC 12343</strain>
    </source>
</reference>
<keyword evidence="4" id="KW-1185">Reference proteome</keyword>
<dbReference type="RefSeq" id="WP_131145863.1">
    <property type="nucleotide sequence ID" value="NZ_BMWV01000004.1"/>
</dbReference>
<evidence type="ECO:0008006" key="6">
    <source>
        <dbReference type="Google" id="ProtNLM"/>
    </source>
</evidence>
<dbReference type="EMBL" id="CP036401">
    <property type="protein sequence ID" value="QBI01745.1"/>
    <property type="molecule type" value="Genomic_DNA"/>
</dbReference>
<reference evidence="2" key="3">
    <citation type="submission" date="2022-12" db="EMBL/GenBank/DDBJ databases">
        <authorList>
            <person name="Sun Q."/>
            <person name="Kim S."/>
        </authorList>
    </citation>
    <scope>NUCLEOTIDE SEQUENCE</scope>
    <source>
        <strain evidence="2">KCTC 12343</strain>
    </source>
</reference>
<dbReference type="Proteomes" id="UP000628442">
    <property type="component" value="Unassembled WGS sequence"/>
</dbReference>
<evidence type="ECO:0000256" key="1">
    <source>
        <dbReference type="SAM" id="SignalP"/>
    </source>
</evidence>
<gene>
    <name evidence="3" type="ORF">EYF70_13455</name>
    <name evidence="2" type="ORF">GCM10007387_22730</name>
</gene>
<accession>A0A411WYI0</accession>
<proteinExistence type="predicted"/>
<dbReference type="OrthoDB" id="7446297at2"/>
<protein>
    <recommendedName>
        <fullName evidence="6">Lipoprotein</fullName>
    </recommendedName>
</protein>